<comment type="subunit">
    <text evidence="5">The complex is composed of two ATP-binding proteins (WtpC), two transmembrane proteins (WtpB) and a solute-binding protein (WtpA).</text>
</comment>
<evidence type="ECO:0000259" key="9">
    <source>
        <dbReference type="PROSITE" id="PS50893"/>
    </source>
</evidence>
<dbReference type="EC" id="7.3.2.6" evidence="6"/>
<evidence type="ECO:0000256" key="6">
    <source>
        <dbReference type="ARBA" id="ARBA00039025"/>
    </source>
</evidence>
<evidence type="ECO:0000313" key="11">
    <source>
        <dbReference type="Proteomes" id="UP000593766"/>
    </source>
</evidence>
<dbReference type="SMART" id="SM00382">
    <property type="entry name" value="AAA"/>
    <property type="match status" value="1"/>
</dbReference>
<evidence type="ECO:0000313" key="10">
    <source>
        <dbReference type="EMBL" id="QOR94488.1"/>
    </source>
</evidence>
<keyword evidence="11" id="KW-1185">Reference proteome</keyword>
<dbReference type="InterPro" id="IPR003593">
    <property type="entry name" value="AAA+_ATPase"/>
</dbReference>
<keyword evidence="3 10" id="KW-0067">ATP-binding</keyword>
<reference evidence="10 11" key="1">
    <citation type="submission" date="2020-10" db="EMBL/GenBank/DDBJ databases">
        <title>Complete genome sequence of Thermosphaera aggregans strain 3507.</title>
        <authorList>
            <person name="Zayulina K.S."/>
            <person name="Elcheninov A.G."/>
            <person name="Toshchakov S.V."/>
            <person name="Kublanov I.V."/>
            <person name="Kochetkova T.V."/>
        </authorList>
    </citation>
    <scope>NUCLEOTIDE SEQUENCE [LARGE SCALE GENOMIC DNA]</scope>
    <source>
        <strain evidence="10 11">3507</strain>
    </source>
</reference>
<organism evidence="10 11">
    <name type="scientific">Thermosphaera chiliense</name>
    <dbReference type="NCBI Taxonomy" id="3402707"/>
    <lineage>
        <taxon>Archaea</taxon>
        <taxon>Thermoproteota</taxon>
        <taxon>Thermoprotei</taxon>
        <taxon>Desulfurococcales</taxon>
        <taxon>Desulfurococcaceae</taxon>
        <taxon>Thermosphaera</taxon>
    </lineage>
</organism>
<dbReference type="InterPro" id="IPR003439">
    <property type="entry name" value="ABC_transporter-like_ATP-bd"/>
</dbReference>
<dbReference type="EMBL" id="CP063144">
    <property type="protein sequence ID" value="QOR94488.1"/>
    <property type="molecule type" value="Genomic_DNA"/>
</dbReference>
<dbReference type="InterPro" id="IPR027417">
    <property type="entry name" value="P-loop_NTPase"/>
</dbReference>
<keyword evidence="2" id="KW-0547">Nucleotide-binding</keyword>
<dbReference type="GeneID" id="59453873"/>
<dbReference type="Gene3D" id="3.40.50.300">
    <property type="entry name" value="P-loop containing nucleotide triphosphate hydrolases"/>
    <property type="match status" value="1"/>
</dbReference>
<evidence type="ECO:0000256" key="2">
    <source>
        <dbReference type="ARBA" id="ARBA00022741"/>
    </source>
</evidence>
<dbReference type="Pfam" id="PF00005">
    <property type="entry name" value="ABC_tran"/>
    <property type="match status" value="1"/>
</dbReference>
<dbReference type="AlphaFoldDB" id="A0A7M1UQG2"/>
<keyword evidence="1" id="KW-0813">Transport</keyword>
<dbReference type="InterPro" id="IPR050093">
    <property type="entry name" value="ABC_SmlMolc_Importer"/>
</dbReference>
<evidence type="ECO:0000256" key="3">
    <source>
        <dbReference type="ARBA" id="ARBA00022840"/>
    </source>
</evidence>
<protein>
    <recommendedName>
        <fullName evidence="7">Molybdate/tungstate import ATP-binding protein WtpC</fullName>
        <ecNumber evidence="6">7.3.2.6</ecNumber>
    </recommendedName>
</protein>
<dbReference type="RefSeq" id="WP_193436285.1">
    <property type="nucleotide sequence ID" value="NZ_CP063144.1"/>
</dbReference>
<dbReference type="GO" id="GO:1901238">
    <property type="term" value="F:ABC-type tungstate transporter activity"/>
    <property type="evidence" value="ECO:0007669"/>
    <property type="project" value="UniProtKB-EC"/>
</dbReference>
<dbReference type="InterPro" id="IPR017871">
    <property type="entry name" value="ABC_transporter-like_CS"/>
</dbReference>
<dbReference type="KEGG" id="tcs:IMZ38_00605"/>
<dbReference type="PANTHER" id="PTHR42781">
    <property type="entry name" value="SPERMIDINE/PUTRESCINE IMPORT ATP-BINDING PROTEIN POTA"/>
    <property type="match status" value="1"/>
</dbReference>
<evidence type="ECO:0000256" key="7">
    <source>
        <dbReference type="ARBA" id="ARBA00041133"/>
    </source>
</evidence>
<dbReference type="GO" id="GO:0005524">
    <property type="term" value="F:ATP binding"/>
    <property type="evidence" value="ECO:0007669"/>
    <property type="project" value="UniProtKB-KW"/>
</dbReference>
<evidence type="ECO:0000256" key="5">
    <source>
        <dbReference type="ARBA" id="ARBA00038781"/>
    </source>
</evidence>
<evidence type="ECO:0000256" key="1">
    <source>
        <dbReference type="ARBA" id="ARBA00022448"/>
    </source>
</evidence>
<comment type="similarity">
    <text evidence="4">Belongs to the ABC transporter superfamily. Sulfate/tungstate importer (TC 3.A.1.6) family.</text>
</comment>
<dbReference type="PROSITE" id="PS00211">
    <property type="entry name" value="ABC_TRANSPORTER_1"/>
    <property type="match status" value="1"/>
</dbReference>
<evidence type="ECO:0000256" key="8">
    <source>
        <dbReference type="ARBA" id="ARBA00047936"/>
    </source>
</evidence>
<dbReference type="SUPFAM" id="SSF52540">
    <property type="entry name" value="P-loop containing nucleoside triphosphate hydrolases"/>
    <property type="match status" value="1"/>
</dbReference>
<dbReference type="GO" id="GO:0016887">
    <property type="term" value="F:ATP hydrolysis activity"/>
    <property type="evidence" value="ECO:0007669"/>
    <property type="project" value="InterPro"/>
</dbReference>
<name>A0A7M1UQG2_9CREN</name>
<dbReference type="OrthoDB" id="31298at2157"/>
<proteinExistence type="inferred from homology"/>
<accession>A0A7M1UQG2</accession>
<dbReference type="Proteomes" id="UP000593766">
    <property type="component" value="Chromosome"/>
</dbReference>
<dbReference type="PROSITE" id="PS50893">
    <property type="entry name" value="ABC_TRANSPORTER_2"/>
    <property type="match status" value="1"/>
</dbReference>
<evidence type="ECO:0000256" key="4">
    <source>
        <dbReference type="ARBA" id="ARBA00038307"/>
    </source>
</evidence>
<dbReference type="PANTHER" id="PTHR42781:SF9">
    <property type="entry name" value="AMINO ACID ABC TRANSPORTER, ATP-BINDING PROTEIN-RELATED"/>
    <property type="match status" value="1"/>
</dbReference>
<sequence>MVGVSLRSIENYALHGVTVDIPSGKITAIIGPNGAGKTTMLKVIAGLTLYKGSVLFDGKPVDNTPPYRRGVAYIPQKNALFPHMTVWDNIAFPLKIKGFCENAIKDRVEWALRKLSIEHLASKHPSQLSGGEARRVAIARSLVAGGNSFLADELEQSLDAAMRLEIYEEIKRVNREEGLSIIIVTHDLNWAVNTVDKVIYLVNGRVA</sequence>
<feature type="domain" description="ABC transporter" evidence="9">
    <location>
        <begin position="4"/>
        <end position="207"/>
    </location>
</feature>
<gene>
    <name evidence="10" type="ORF">IMZ38_00605</name>
</gene>
<comment type="catalytic activity">
    <reaction evidence="8">
        <text>tungstate(in) + ATP + H2O = tungstate(out) + ADP + phosphate + H(+)</text>
        <dbReference type="Rhea" id="RHEA:35027"/>
        <dbReference type="ChEBI" id="CHEBI:15377"/>
        <dbReference type="ChEBI" id="CHEBI:15378"/>
        <dbReference type="ChEBI" id="CHEBI:30616"/>
        <dbReference type="ChEBI" id="CHEBI:43474"/>
        <dbReference type="ChEBI" id="CHEBI:46502"/>
        <dbReference type="ChEBI" id="CHEBI:456216"/>
        <dbReference type="EC" id="7.3.2.6"/>
    </reaction>
</comment>